<accession>A0ABS2BLY5</accession>
<dbReference type="SUPFAM" id="SSF54928">
    <property type="entry name" value="RNA-binding domain, RBD"/>
    <property type="match status" value="1"/>
</dbReference>
<name>A0ABS2BLY5_9NEIS</name>
<dbReference type="RefSeq" id="WP_203538005.1">
    <property type="nucleotide sequence ID" value="NZ_JAESND010000003.1"/>
</dbReference>
<organism evidence="2 3">
    <name type="scientific">Jeongeupia naejangsanensis</name>
    <dbReference type="NCBI Taxonomy" id="613195"/>
    <lineage>
        <taxon>Bacteria</taxon>
        <taxon>Pseudomonadati</taxon>
        <taxon>Pseudomonadota</taxon>
        <taxon>Betaproteobacteria</taxon>
        <taxon>Neisseriales</taxon>
        <taxon>Chitinibacteraceae</taxon>
        <taxon>Jeongeupia</taxon>
    </lineage>
</organism>
<evidence type="ECO:0000313" key="2">
    <source>
        <dbReference type="EMBL" id="MBM3116001.1"/>
    </source>
</evidence>
<dbReference type="InterPro" id="IPR035979">
    <property type="entry name" value="RBD_domain_sf"/>
</dbReference>
<dbReference type="InterPro" id="IPR012677">
    <property type="entry name" value="Nucleotide-bd_a/b_plait_sf"/>
</dbReference>
<comment type="caution">
    <text evidence="2">The sequence shown here is derived from an EMBL/GenBank/DDBJ whole genome shotgun (WGS) entry which is preliminary data.</text>
</comment>
<dbReference type="Gene3D" id="3.30.70.330">
    <property type="match status" value="1"/>
</dbReference>
<dbReference type="InterPro" id="IPR000504">
    <property type="entry name" value="RRM_dom"/>
</dbReference>
<dbReference type="EMBL" id="JAESND010000003">
    <property type="protein sequence ID" value="MBM3116001.1"/>
    <property type="molecule type" value="Genomic_DNA"/>
</dbReference>
<reference evidence="2 3" key="1">
    <citation type="submission" date="2021-01" db="EMBL/GenBank/DDBJ databases">
        <title>Draft Genome Sequence and Polyhydroxyalkanoate Biosynthetic Potential of Jeongeupia naejangsanensis Type Strain DSM 24253.</title>
        <authorList>
            <person name="Turrini P."/>
            <person name="Artuso I."/>
            <person name="Lugli G.A."/>
            <person name="Frangipani E."/>
            <person name="Ventura M."/>
            <person name="Visca P."/>
        </authorList>
    </citation>
    <scope>NUCLEOTIDE SEQUENCE [LARGE SCALE GENOMIC DNA]</scope>
    <source>
        <strain evidence="2 3">DSM 24253</strain>
    </source>
</reference>
<keyword evidence="3" id="KW-1185">Reference proteome</keyword>
<evidence type="ECO:0000259" key="1">
    <source>
        <dbReference type="PROSITE" id="PS50102"/>
    </source>
</evidence>
<dbReference type="Proteomes" id="UP000809431">
    <property type="component" value="Unassembled WGS sequence"/>
</dbReference>
<proteinExistence type="predicted"/>
<dbReference type="PROSITE" id="PS50102">
    <property type="entry name" value="RRM"/>
    <property type="match status" value="1"/>
</dbReference>
<dbReference type="CDD" id="cd00590">
    <property type="entry name" value="RRM_SF"/>
    <property type="match status" value="1"/>
</dbReference>
<evidence type="ECO:0000313" key="3">
    <source>
        <dbReference type="Proteomes" id="UP000809431"/>
    </source>
</evidence>
<protein>
    <submittedName>
        <fullName evidence="2">RNA-binding protein</fullName>
    </submittedName>
</protein>
<gene>
    <name evidence="2" type="ORF">JMJ54_09165</name>
</gene>
<feature type="domain" description="RRM" evidence="1">
    <location>
        <begin position="2"/>
        <end position="81"/>
    </location>
</feature>
<sequence length="83" mass="8713">MTAILIGNLPPETSEDDVRTLFTDLGMTADVGDVTIAEGLGEKLVASVSIDCSSAGAEVLVQKLSGHFWNGRELTASFNPFGQ</sequence>